<dbReference type="SUPFAM" id="SSF159234">
    <property type="entry name" value="FomD-like"/>
    <property type="match status" value="1"/>
</dbReference>
<dbReference type="EMBL" id="RBKT01000001">
    <property type="protein sequence ID" value="RKR90730.1"/>
    <property type="molecule type" value="Genomic_DNA"/>
</dbReference>
<dbReference type="RefSeq" id="WP_281278646.1">
    <property type="nucleotide sequence ID" value="NZ_RBKT01000001.1"/>
</dbReference>
<evidence type="ECO:0000313" key="3">
    <source>
        <dbReference type="Proteomes" id="UP000277671"/>
    </source>
</evidence>
<feature type="domain" description="DUF402" evidence="1">
    <location>
        <begin position="68"/>
        <end position="200"/>
    </location>
</feature>
<organism evidence="2 3">
    <name type="scientific">Micromonospora pisi</name>
    <dbReference type="NCBI Taxonomy" id="589240"/>
    <lineage>
        <taxon>Bacteria</taxon>
        <taxon>Bacillati</taxon>
        <taxon>Actinomycetota</taxon>
        <taxon>Actinomycetes</taxon>
        <taxon>Micromonosporales</taxon>
        <taxon>Micromonosporaceae</taxon>
        <taxon>Micromonospora</taxon>
    </lineage>
</organism>
<dbReference type="InterPro" id="IPR035930">
    <property type="entry name" value="FomD-like_sf"/>
</dbReference>
<accession>A0A495JP03</accession>
<evidence type="ECO:0000313" key="2">
    <source>
        <dbReference type="EMBL" id="RKR90730.1"/>
    </source>
</evidence>
<proteinExistence type="predicted"/>
<dbReference type="Proteomes" id="UP000277671">
    <property type="component" value="Unassembled WGS sequence"/>
</dbReference>
<reference evidence="2 3" key="1">
    <citation type="submission" date="2018-10" db="EMBL/GenBank/DDBJ databases">
        <title>Sequencing the genomes of 1000 actinobacteria strains.</title>
        <authorList>
            <person name="Klenk H.-P."/>
        </authorList>
    </citation>
    <scope>NUCLEOTIDE SEQUENCE [LARGE SCALE GENOMIC DNA]</scope>
    <source>
        <strain evidence="2 3">DSM 45175</strain>
    </source>
</reference>
<sequence>MRNGARHLRGTGAIEPRFAPGRLIVHRNVRRGRIGWVRPATVVSDDERGLLLWIGRGTAVANEVADDGRGMRSMPFAEWLARSYRLVTGVWAGPPLLMFLPAGADHSVWWFRDGVTDRFTHWYVNLEEHALRWDDGALAGVDMVDQDLDILVQPDLGWCWKDEEEFVERLAYPEGYWVPDEAAVRAEGLRVVATIESGGFPFDGTWCDFVPDPAWTIPATLPPGWDRPPVR</sequence>
<dbReference type="InterPro" id="IPR007295">
    <property type="entry name" value="DUF402"/>
</dbReference>
<name>A0A495JP03_9ACTN</name>
<dbReference type="Pfam" id="PF04167">
    <property type="entry name" value="DUF402"/>
    <property type="match status" value="1"/>
</dbReference>
<comment type="caution">
    <text evidence="2">The sequence shown here is derived from an EMBL/GenBank/DDBJ whole genome shotgun (WGS) entry which is preliminary data.</text>
</comment>
<gene>
    <name evidence="2" type="ORF">BDK92_5111</name>
</gene>
<keyword evidence="3" id="KW-1185">Reference proteome</keyword>
<dbReference type="Gene3D" id="2.40.380.10">
    <property type="entry name" value="FomD-like"/>
    <property type="match status" value="1"/>
</dbReference>
<evidence type="ECO:0000259" key="1">
    <source>
        <dbReference type="Pfam" id="PF04167"/>
    </source>
</evidence>
<protein>
    <submittedName>
        <fullName evidence="2">Uncharacterized protein DUF402</fullName>
    </submittedName>
</protein>
<dbReference type="AlphaFoldDB" id="A0A495JP03"/>